<dbReference type="Pfam" id="PF00005">
    <property type="entry name" value="ABC_tran"/>
    <property type="match status" value="1"/>
</dbReference>
<dbReference type="Gene3D" id="3.40.50.300">
    <property type="entry name" value="P-loop containing nucleotide triphosphate hydrolases"/>
    <property type="match status" value="1"/>
</dbReference>
<comment type="similarity">
    <text evidence="2">Belongs to the ABC transporter superfamily.</text>
</comment>
<dbReference type="InterPro" id="IPR050388">
    <property type="entry name" value="ABC_Ni/Peptide_Import"/>
</dbReference>
<comment type="subcellular location">
    <subcellularLocation>
        <location evidence="1">Cell inner membrane</location>
        <topology evidence="1">Peripheral membrane protein</topology>
    </subcellularLocation>
</comment>
<name>A0ABU3ZK14_9GAMM</name>
<evidence type="ECO:0000256" key="7">
    <source>
        <dbReference type="ARBA" id="ARBA00022840"/>
    </source>
</evidence>
<organism evidence="11 12">
    <name type="scientific">Photobacterium rosenbergii</name>
    <dbReference type="NCBI Taxonomy" id="294936"/>
    <lineage>
        <taxon>Bacteria</taxon>
        <taxon>Pseudomonadati</taxon>
        <taxon>Pseudomonadota</taxon>
        <taxon>Gammaproteobacteria</taxon>
        <taxon>Vibrionales</taxon>
        <taxon>Vibrionaceae</taxon>
        <taxon>Photobacterium</taxon>
    </lineage>
</organism>
<keyword evidence="12" id="KW-1185">Reference proteome</keyword>
<evidence type="ECO:0000256" key="2">
    <source>
        <dbReference type="ARBA" id="ARBA00005417"/>
    </source>
</evidence>
<keyword evidence="6" id="KW-0547">Nucleotide-binding</keyword>
<dbReference type="SMART" id="SM00382">
    <property type="entry name" value="AAA"/>
    <property type="match status" value="1"/>
</dbReference>
<dbReference type="InterPro" id="IPR027417">
    <property type="entry name" value="P-loop_NTPase"/>
</dbReference>
<dbReference type="PANTHER" id="PTHR43297:SF14">
    <property type="entry name" value="ATPASE AAA-TYPE CORE DOMAIN-CONTAINING PROTEIN"/>
    <property type="match status" value="1"/>
</dbReference>
<evidence type="ECO:0000256" key="3">
    <source>
        <dbReference type="ARBA" id="ARBA00022448"/>
    </source>
</evidence>
<accession>A0ABU3ZK14</accession>
<dbReference type="RefSeq" id="WP_317523243.1">
    <property type="nucleotide sequence ID" value="NZ_JAWJZI010000005.1"/>
</dbReference>
<dbReference type="InterPro" id="IPR003439">
    <property type="entry name" value="ABC_transporter-like_ATP-bd"/>
</dbReference>
<dbReference type="SUPFAM" id="SSF52540">
    <property type="entry name" value="P-loop containing nucleoside triphosphate hydrolases"/>
    <property type="match status" value="1"/>
</dbReference>
<evidence type="ECO:0000256" key="4">
    <source>
        <dbReference type="ARBA" id="ARBA00022475"/>
    </source>
</evidence>
<evidence type="ECO:0000256" key="8">
    <source>
        <dbReference type="ARBA" id="ARBA00022967"/>
    </source>
</evidence>
<evidence type="ECO:0000256" key="1">
    <source>
        <dbReference type="ARBA" id="ARBA00004417"/>
    </source>
</evidence>
<keyword evidence="7 11" id="KW-0067">ATP-binding</keyword>
<keyword evidence="8" id="KW-1278">Translocase</keyword>
<dbReference type="InterPro" id="IPR003593">
    <property type="entry name" value="AAA+_ATPase"/>
</dbReference>
<protein>
    <submittedName>
        <fullName evidence="11">ATP-binding cassette domain-containing protein</fullName>
    </submittedName>
</protein>
<keyword evidence="4" id="KW-1003">Cell membrane</keyword>
<evidence type="ECO:0000313" key="11">
    <source>
        <dbReference type="EMBL" id="MDV5170437.1"/>
    </source>
</evidence>
<dbReference type="Proteomes" id="UP001186452">
    <property type="component" value="Unassembled WGS sequence"/>
</dbReference>
<keyword evidence="9" id="KW-0472">Membrane</keyword>
<dbReference type="EMBL" id="JAWJZI010000005">
    <property type="protein sequence ID" value="MDV5170437.1"/>
    <property type="molecule type" value="Genomic_DNA"/>
</dbReference>
<feature type="domain" description="ABC transporter" evidence="10">
    <location>
        <begin position="6"/>
        <end position="247"/>
    </location>
</feature>
<dbReference type="PANTHER" id="PTHR43297">
    <property type="entry name" value="OLIGOPEPTIDE TRANSPORT ATP-BINDING PROTEIN APPD"/>
    <property type="match status" value="1"/>
</dbReference>
<reference evidence="11 12" key="1">
    <citation type="submission" date="2023-10" db="EMBL/GenBank/DDBJ databases">
        <title>Marine bacteria isolated from horseshoe crab.</title>
        <authorList>
            <person name="Cheng T.H."/>
        </authorList>
    </citation>
    <scope>NUCLEOTIDE SEQUENCE [LARGE SCALE GENOMIC DNA]</scope>
    <source>
        <strain evidence="11 12">HSC6</strain>
    </source>
</reference>
<dbReference type="InterPro" id="IPR017871">
    <property type="entry name" value="ABC_transporter-like_CS"/>
</dbReference>
<keyword evidence="5" id="KW-0997">Cell inner membrane</keyword>
<evidence type="ECO:0000256" key="5">
    <source>
        <dbReference type="ARBA" id="ARBA00022519"/>
    </source>
</evidence>
<evidence type="ECO:0000313" key="12">
    <source>
        <dbReference type="Proteomes" id="UP001186452"/>
    </source>
</evidence>
<dbReference type="PROSITE" id="PS50893">
    <property type="entry name" value="ABC_TRANSPORTER_2"/>
    <property type="match status" value="1"/>
</dbReference>
<sequence>MTAPLLTVNQLSLNHEKGSLFQNITFEVNAGEILAVMGPSGIGKSMMSKAIAGFLPKGIRPQGEIRITGNEVAQIALLNRTPEQRAAVIFQDPLQALNPLARIGTQLSLALNAGKSKKGTDKETICPLLIQLGFDQPEQILKHYPSQLSGGQRQRICIAMALLGSAPVLIADEPTSALDPVTEREILDLLRSSIKQQGIAGVLITHDLHSALACDKLVVIDEGQMIAYGKPQQALLESQHPFCHQLRQLMV</sequence>
<dbReference type="PROSITE" id="PS00211">
    <property type="entry name" value="ABC_TRANSPORTER_1"/>
    <property type="match status" value="1"/>
</dbReference>
<gene>
    <name evidence="11" type="ORF">R2X38_15645</name>
</gene>
<evidence type="ECO:0000256" key="9">
    <source>
        <dbReference type="ARBA" id="ARBA00023136"/>
    </source>
</evidence>
<proteinExistence type="inferred from homology"/>
<comment type="caution">
    <text evidence="11">The sequence shown here is derived from an EMBL/GenBank/DDBJ whole genome shotgun (WGS) entry which is preliminary data.</text>
</comment>
<evidence type="ECO:0000256" key="6">
    <source>
        <dbReference type="ARBA" id="ARBA00022741"/>
    </source>
</evidence>
<evidence type="ECO:0000259" key="10">
    <source>
        <dbReference type="PROSITE" id="PS50893"/>
    </source>
</evidence>
<keyword evidence="3" id="KW-0813">Transport</keyword>
<dbReference type="GO" id="GO:0005524">
    <property type="term" value="F:ATP binding"/>
    <property type="evidence" value="ECO:0007669"/>
    <property type="project" value="UniProtKB-KW"/>
</dbReference>